<protein>
    <recommendedName>
        <fullName evidence="3">DUF4253 domain-containing protein</fullName>
    </recommendedName>
</protein>
<sequence>MHSDPSLDAALDRLAETFRGMTAHPQESNCECHWGSAEELAQLKTPDTELDPDLLQRTWSAVDWSDHPRVLRRILPQFAADLADGRAEPVFGMEAVGRSFARGHWRQWPAEQSRAVEEFLHAWWSWTLTDPAPAVPAHEVLVAVSEASATITPWLRIWQSLPVPHPVADRHLTELVDSWECDLLSDMLPWDAWDNREAMRDELTAWLVRHAPARLGADGASPDLHERIRLLGLPAPARWEDPYWSRRPAVAGVWWPPGASGGECGGE</sequence>
<keyword evidence="2" id="KW-1185">Reference proteome</keyword>
<dbReference type="EMBL" id="BMUT01000014">
    <property type="protein sequence ID" value="GGY02548.1"/>
    <property type="molecule type" value="Genomic_DNA"/>
</dbReference>
<proteinExistence type="predicted"/>
<evidence type="ECO:0000313" key="2">
    <source>
        <dbReference type="Proteomes" id="UP000659223"/>
    </source>
</evidence>
<gene>
    <name evidence="1" type="ORF">GCM10010324_56910</name>
</gene>
<name>A0ABQ2Z247_9ACTN</name>
<evidence type="ECO:0008006" key="3">
    <source>
        <dbReference type="Google" id="ProtNLM"/>
    </source>
</evidence>
<comment type="caution">
    <text evidence="1">The sequence shown here is derived from an EMBL/GenBank/DDBJ whole genome shotgun (WGS) entry which is preliminary data.</text>
</comment>
<accession>A0ABQ2Z247</accession>
<reference evidence="2" key="1">
    <citation type="journal article" date="2019" name="Int. J. Syst. Evol. Microbiol.">
        <title>The Global Catalogue of Microorganisms (GCM) 10K type strain sequencing project: providing services to taxonomists for standard genome sequencing and annotation.</title>
        <authorList>
            <consortium name="The Broad Institute Genomics Platform"/>
            <consortium name="The Broad Institute Genome Sequencing Center for Infectious Disease"/>
            <person name="Wu L."/>
            <person name="Ma J."/>
        </authorList>
    </citation>
    <scope>NUCLEOTIDE SEQUENCE [LARGE SCALE GENOMIC DNA]</scope>
    <source>
        <strain evidence="2">JCM 4586</strain>
    </source>
</reference>
<dbReference type="Proteomes" id="UP000659223">
    <property type="component" value="Unassembled WGS sequence"/>
</dbReference>
<organism evidence="1 2">
    <name type="scientific">Streptomyces hiroshimensis</name>
    <dbReference type="NCBI Taxonomy" id="66424"/>
    <lineage>
        <taxon>Bacteria</taxon>
        <taxon>Bacillati</taxon>
        <taxon>Actinomycetota</taxon>
        <taxon>Actinomycetes</taxon>
        <taxon>Kitasatosporales</taxon>
        <taxon>Streptomycetaceae</taxon>
        <taxon>Streptomyces</taxon>
    </lineage>
</organism>
<evidence type="ECO:0000313" key="1">
    <source>
        <dbReference type="EMBL" id="GGY02548.1"/>
    </source>
</evidence>